<proteinExistence type="predicted"/>
<reference evidence="1" key="1">
    <citation type="submission" date="2023-06" db="EMBL/GenBank/DDBJ databases">
        <authorList>
            <consortium name="Lawrence Berkeley National Laboratory"/>
            <person name="Ahrendt S."/>
            <person name="Sahu N."/>
            <person name="Indic B."/>
            <person name="Wong-Bajracharya J."/>
            <person name="Merenyi Z."/>
            <person name="Ke H.-M."/>
            <person name="Monk M."/>
            <person name="Kocsube S."/>
            <person name="Drula E."/>
            <person name="Lipzen A."/>
            <person name="Balint B."/>
            <person name="Henrissat B."/>
            <person name="Andreopoulos B."/>
            <person name="Martin F.M."/>
            <person name="Harder C.B."/>
            <person name="Rigling D."/>
            <person name="Ford K.L."/>
            <person name="Foster G.D."/>
            <person name="Pangilinan J."/>
            <person name="Papanicolaou A."/>
            <person name="Barry K."/>
            <person name="LaButti K."/>
            <person name="Viragh M."/>
            <person name="Koriabine M."/>
            <person name="Yan M."/>
            <person name="Riley R."/>
            <person name="Champramary S."/>
            <person name="Plett K.L."/>
            <person name="Tsai I.J."/>
            <person name="Slot J."/>
            <person name="Sipos G."/>
            <person name="Plett J."/>
            <person name="Nagy L.G."/>
            <person name="Grigoriev I.V."/>
        </authorList>
    </citation>
    <scope>NUCLEOTIDE SEQUENCE</scope>
    <source>
        <strain evidence="1">CCBAS 213</strain>
    </source>
</reference>
<dbReference type="GeneID" id="85362006"/>
<gene>
    <name evidence="1" type="ORF">EV420DRAFT_1650498</name>
</gene>
<keyword evidence="2" id="KW-1185">Reference proteome</keyword>
<dbReference type="EMBL" id="JAUEPS010000076">
    <property type="protein sequence ID" value="KAK0440481.1"/>
    <property type="molecule type" value="Genomic_DNA"/>
</dbReference>
<evidence type="ECO:0000313" key="1">
    <source>
        <dbReference type="EMBL" id="KAK0440481.1"/>
    </source>
</evidence>
<comment type="caution">
    <text evidence="1">The sequence shown here is derived from an EMBL/GenBank/DDBJ whole genome shotgun (WGS) entry which is preliminary data.</text>
</comment>
<evidence type="ECO:0000313" key="2">
    <source>
        <dbReference type="Proteomes" id="UP001175211"/>
    </source>
</evidence>
<dbReference type="AlphaFoldDB" id="A0AA39JCY5"/>
<dbReference type="Proteomes" id="UP001175211">
    <property type="component" value="Unassembled WGS sequence"/>
</dbReference>
<dbReference type="RefSeq" id="XP_060323642.1">
    <property type="nucleotide sequence ID" value="XM_060478458.1"/>
</dbReference>
<organism evidence="1 2">
    <name type="scientific">Armillaria tabescens</name>
    <name type="common">Ringless honey mushroom</name>
    <name type="synonym">Agaricus tabescens</name>
    <dbReference type="NCBI Taxonomy" id="1929756"/>
    <lineage>
        <taxon>Eukaryota</taxon>
        <taxon>Fungi</taxon>
        <taxon>Dikarya</taxon>
        <taxon>Basidiomycota</taxon>
        <taxon>Agaricomycotina</taxon>
        <taxon>Agaricomycetes</taxon>
        <taxon>Agaricomycetidae</taxon>
        <taxon>Agaricales</taxon>
        <taxon>Marasmiineae</taxon>
        <taxon>Physalacriaceae</taxon>
        <taxon>Desarmillaria</taxon>
    </lineage>
</organism>
<name>A0AA39JCY5_ARMTA</name>
<sequence length="406" mass="46061">MDLFPVPPTVVPLPLTMTKYVFPCMDGPDMLDENGNFKTEEIDLSLMHLNVWFVDLCRHYRLSQSGNKTLRQEWLVEFSEAGKENLLTPGHISHKDVRSGGIIKKRKLMQRAHRIHEASMSTSTSQGVPFPVERSKDMCSQMKVDKLIPWAEDFMVLIAEEEKSYHTYLCFHCQFHLTTFSKVQDPFENTGFTQHVISIVMEQLAACQNSSADALSLSSTLSNISCPPMDFDTMPRLTEDSTETFSGEAPLPFVLPSLPPQTMPASTSELDGDASILSDDHAGSQIQCSLVFADGEMLIVRQGDVPPMKPFHYASDIPNLIRSWDDHSPDWAPPPNHPIIINGCSIPIKYWKDLYKYNKQTGSEWQKLKNVWSKWRYFIEAYNASGTPEAFWMKISDSRGQKLPFS</sequence>
<accession>A0AA39JCY5</accession>
<protein>
    <submittedName>
        <fullName evidence="1">Uncharacterized protein</fullName>
    </submittedName>
</protein>